<comment type="caution">
    <text evidence="1">The sequence shown here is derived from an EMBL/GenBank/DDBJ whole genome shotgun (WGS) entry which is preliminary data.</text>
</comment>
<evidence type="ECO:0000313" key="1">
    <source>
        <dbReference type="EMBL" id="KAK7274012.1"/>
    </source>
</evidence>
<sequence length="170" mass="18277">MKGVGCDLPRFRAAIHATVMVAGLAPRSSLVAMDGLNLRFEKEKRTTEAKAMAAAAVRESLPTSKVASMVKGEREQGHIFWNDDKGAIFWNDDEGAIYGNDDKGAMFGNDDEGAIFGNDDEGVIFGAVCPCGDNGGHKYCSVHDLPLLTAETGFANLFQENVNTEAEMTQ</sequence>
<dbReference type="EMBL" id="JAYWIO010000003">
    <property type="protein sequence ID" value="KAK7274012.1"/>
    <property type="molecule type" value="Genomic_DNA"/>
</dbReference>
<accession>A0AAN9ICA7</accession>
<protein>
    <submittedName>
        <fullName evidence="1">Uncharacterized protein</fullName>
    </submittedName>
</protein>
<reference evidence="1 2" key="1">
    <citation type="submission" date="2024-01" db="EMBL/GenBank/DDBJ databases">
        <title>The genomes of 5 underutilized Papilionoideae crops provide insights into root nodulation and disease resistanc.</title>
        <authorList>
            <person name="Yuan L."/>
        </authorList>
    </citation>
    <scope>NUCLEOTIDE SEQUENCE [LARGE SCALE GENOMIC DNA]</scope>
    <source>
        <strain evidence="1">ZHUSHIDOU_FW_LH</strain>
        <tissue evidence="1">Leaf</tissue>
    </source>
</reference>
<dbReference type="AlphaFoldDB" id="A0AAN9ICA7"/>
<name>A0AAN9ICA7_CROPI</name>
<evidence type="ECO:0000313" key="2">
    <source>
        <dbReference type="Proteomes" id="UP001372338"/>
    </source>
</evidence>
<organism evidence="1 2">
    <name type="scientific">Crotalaria pallida</name>
    <name type="common">Smooth rattlebox</name>
    <name type="synonym">Crotalaria striata</name>
    <dbReference type="NCBI Taxonomy" id="3830"/>
    <lineage>
        <taxon>Eukaryota</taxon>
        <taxon>Viridiplantae</taxon>
        <taxon>Streptophyta</taxon>
        <taxon>Embryophyta</taxon>
        <taxon>Tracheophyta</taxon>
        <taxon>Spermatophyta</taxon>
        <taxon>Magnoliopsida</taxon>
        <taxon>eudicotyledons</taxon>
        <taxon>Gunneridae</taxon>
        <taxon>Pentapetalae</taxon>
        <taxon>rosids</taxon>
        <taxon>fabids</taxon>
        <taxon>Fabales</taxon>
        <taxon>Fabaceae</taxon>
        <taxon>Papilionoideae</taxon>
        <taxon>50 kb inversion clade</taxon>
        <taxon>genistoids sensu lato</taxon>
        <taxon>core genistoids</taxon>
        <taxon>Crotalarieae</taxon>
        <taxon>Crotalaria</taxon>
    </lineage>
</organism>
<proteinExistence type="predicted"/>
<keyword evidence="2" id="KW-1185">Reference proteome</keyword>
<dbReference type="Proteomes" id="UP001372338">
    <property type="component" value="Unassembled WGS sequence"/>
</dbReference>
<gene>
    <name evidence="1" type="ORF">RIF29_15082</name>
</gene>